<dbReference type="CDD" id="cd17920">
    <property type="entry name" value="DEXHc_RecQ"/>
    <property type="match status" value="1"/>
</dbReference>
<dbReference type="GO" id="GO:0005524">
    <property type="term" value="F:ATP binding"/>
    <property type="evidence" value="ECO:0007669"/>
    <property type="project" value="UniProtKB-KW"/>
</dbReference>
<accession>A0A1C0YKV4</accession>
<evidence type="ECO:0000313" key="10">
    <source>
        <dbReference type="EMBL" id="OCS87798.1"/>
    </source>
</evidence>
<dbReference type="PROSITE" id="PS51192">
    <property type="entry name" value="HELICASE_ATP_BIND_1"/>
    <property type="match status" value="1"/>
</dbReference>
<dbReference type="SMART" id="SM00490">
    <property type="entry name" value="HELICc"/>
    <property type="match status" value="1"/>
</dbReference>
<dbReference type="PANTHER" id="PTHR13710:SF84">
    <property type="entry name" value="ATP-DEPENDENT DNA HELICASE RECS-RELATED"/>
    <property type="match status" value="1"/>
</dbReference>
<evidence type="ECO:0000259" key="8">
    <source>
        <dbReference type="PROSITE" id="PS51192"/>
    </source>
</evidence>
<gene>
    <name evidence="10" type="ORF">A6M13_10895</name>
</gene>
<comment type="caution">
    <text evidence="10">The sequence shown here is derived from an EMBL/GenBank/DDBJ whole genome shotgun (WGS) entry which is preliminary data.</text>
</comment>
<dbReference type="GO" id="GO:0009378">
    <property type="term" value="F:four-way junction helicase activity"/>
    <property type="evidence" value="ECO:0007669"/>
    <property type="project" value="TreeGrafter"/>
</dbReference>
<sequence>MLEAALRQYFGYQHFREGQQDVIEAVMRGEDVIAVLPTGTGKSLCYQLPTKLLPHATLIISPLLSLMQDQVDQLKRFGEKRVIALNSFLNRGEKQEVLQKLGQYEYIFTSPEMLQQPHVQQALQHVKLSLIVVDEAHCLSQWGFDFRPDYLQLASVFDSLARPGILALSATATTQVLVDIKQYLQMRSPHECIHSVDRPAIRLMRERFETAEQKLAWAFDYIRQAQGAGIFYTQSRAKCEQYAAVLVEQGVRIAYYHGGMELYDRQLIQQQFLQGQLDWIVATNAFGMGVHKDNIRHIMHETLPQTMANYMQEIGRAGRDGQPAIAVLLYAQGDEERVHYIATEDLPQDAHVDAYDAHRQGDVTQLVTNGWMTETQFRVLHYWMQQFSNIEMKHFIGQLRLQKREQIMAMQKMVDEQSCLRQVILHYFGQTLQTTIEQCCSNCGATYQLPAFEEPVVGLTIDASWQKRLLAIFPQ</sequence>
<dbReference type="Gene3D" id="3.40.50.300">
    <property type="entry name" value="P-loop containing nucleotide triphosphate hydrolases"/>
    <property type="match status" value="2"/>
</dbReference>
<keyword evidence="3 10" id="KW-0347">Helicase</keyword>
<evidence type="ECO:0000256" key="6">
    <source>
        <dbReference type="ARBA" id="ARBA00044535"/>
    </source>
</evidence>
<dbReference type="InterPro" id="IPR011545">
    <property type="entry name" value="DEAD/DEAH_box_helicase_dom"/>
</dbReference>
<keyword evidence="4" id="KW-0067">ATP-binding</keyword>
<dbReference type="GO" id="GO:0016787">
    <property type="term" value="F:hydrolase activity"/>
    <property type="evidence" value="ECO:0007669"/>
    <property type="project" value="UniProtKB-KW"/>
</dbReference>
<keyword evidence="11" id="KW-1185">Reference proteome</keyword>
<dbReference type="InterPro" id="IPR004589">
    <property type="entry name" value="DNA_helicase_ATP-dep_RecQ"/>
</dbReference>
<organism evidence="10 11">
    <name type="scientific">Caryophanon tenue</name>
    <dbReference type="NCBI Taxonomy" id="33978"/>
    <lineage>
        <taxon>Bacteria</taxon>
        <taxon>Bacillati</taxon>
        <taxon>Bacillota</taxon>
        <taxon>Bacilli</taxon>
        <taxon>Bacillales</taxon>
        <taxon>Caryophanaceae</taxon>
        <taxon>Caryophanon</taxon>
    </lineage>
</organism>
<dbReference type="SMART" id="SM00487">
    <property type="entry name" value="DEXDc"/>
    <property type="match status" value="1"/>
</dbReference>
<dbReference type="EMBL" id="MASJ01000003">
    <property type="protein sequence ID" value="OCS87798.1"/>
    <property type="molecule type" value="Genomic_DNA"/>
</dbReference>
<dbReference type="InterPro" id="IPR001650">
    <property type="entry name" value="Helicase_C-like"/>
</dbReference>
<evidence type="ECO:0000256" key="2">
    <source>
        <dbReference type="ARBA" id="ARBA00022801"/>
    </source>
</evidence>
<dbReference type="STRING" id="33978.A6M13_10895"/>
<reference evidence="10 11" key="1">
    <citation type="submission" date="2016-07" db="EMBL/GenBank/DDBJ databases">
        <title>Caryophanon tenue genome sequencing.</title>
        <authorList>
            <person name="Verma A."/>
            <person name="Pal Y."/>
            <person name="Krishnamurthi S."/>
        </authorList>
    </citation>
    <scope>NUCLEOTIDE SEQUENCE [LARGE SCALE GENOMIC DNA]</scope>
    <source>
        <strain evidence="10 11">DSM 14152</strain>
    </source>
</reference>
<dbReference type="GO" id="GO:0030894">
    <property type="term" value="C:replisome"/>
    <property type="evidence" value="ECO:0007669"/>
    <property type="project" value="TreeGrafter"/>
</dbReference>
<dbReference type="GO" id="GO:0005737">
    <property type="term" value="C:cytoplasm"/>
    <property type="evidence" value="ECO:0007669"/>
    <property type="project" value="TreeGrafter"/>
</dbReference>
<dbReference type="PROSITE" id="PS00690">
    <property type="entry name" value="DEAH_ATP_HELICASE"/>
    <property type="match status" value="1"/>
</dbReference>
<evidence type="ECO:0000259" key="9">
    <source>
        <dbReference type="PROSITE" id="PS51194"/>
    </source>
</evidence>
<evidence type="ECO:0000256" key="7">
    <source>
        <dbReference type="ARBA" id="ARBA00044550"/>
    </source>
</evidence>
<dbReference type="GO" id="GO:0043138">
    <property type="term" value="F:3'-5' DNA helicase activity"/>
    <property type="evidence" value="ECO:0007669"/>
    <property type="project" value="TreeGrafter"/>
</dbReference>
<evidence type="ECO:0000313" key="11">
    <source>
        <dbReference type="Proteomes" id="UP000093199"/>
    </source>
</evidence>
<keyword evidence="1" id="KW-0547">Nucleotide-binding</keyword>
<keyword evidence="5" id="KW-0238">DNA-binding</keyword>
<dbReference type="OrthoDB" id="9763310at2"/>
<evidence type="ECO:0000256" key="3">
    <source>
        <dbReference type="ARBA" id="ARBA00022806"/>
    </source>
</evidence>
<name>A0A1C0YKV4_9BACL</name>
<feature type="domain" description="Helicase C-terminal" evidence="9">
    <location>
        <begin position="214"/>
        <end position="363"/>
    </location>
</feature>
<evidence type="ECO:0000256" key="1">
    <source>
        <dbReference type="ARBA" id="ARBA00022741"/>
    </source>
</evidence>
<dbReference type="GO" id="GO:0043590">
    <property type="term" value="C:bacterial nucleoid"/>
    <property type="evidence" value="ECO:0007669"/>
    <property type="project" value="TreeGrafter"/>
</dbReference>
<dbReference type="Pfam" id="PF00271">
    <property type="entry name" value="Helicase_C"/>
    <property type="match status" value="1"/>
</dbReference>
<dbReference type="PANTHER" id="PTHR13710">
    <property type="entry name" value="DNA HELICASE RECQ FAMILY MEMBER"/>
    <property type="match status" value="1"/>
</dbReference>
<dbReference type="GO" id="GO:0006310">
    <property type="term" value="P:DNA recombination"/>
    <property type="evidence" value="ECO:0007669"/>
    <property type="project" value="InterPro"/>
</dbReference>
<evidence type="ECO:0000256" key="5">
    <source>
        <dbReference type="ARBA" id="ARBA00023125"/>
    </source>
</evidence>
<protein>
    <recommendedName>
        <fullName evidence="6">ATP-dependent DNA helicase RecQ</fullName>
    </recommendedName>
    <alternativeName>
        <fullName evidence="7">DNA 3'-5' helicase RecQ</fullName>
    </alternativeName>
</protein>
<proteinExistence type="predicted"/>
<feature type="domain" description="Helicase ATP-binding" evidence="8">
    <location>
        <begin position="23"/>
        <end position="190"/>
    </location>
</feature>
<keyword evidence="2" id="KW-0378">Hydrolase</keyword>
<dbReference type="NCBIfam" id="TIGR00614">
    <property type="entry name" value="recQ_fam"/>
    <property type="match status" value="1"/>
</dbReference>
<dbReference type="InterPro" id="IPR014001">
    <property type="entry name" value="Helicase_ATP-bd"/>
</dbReference>
<dbReference type="GO" id="GO:0003677">
    <property type="term" value="F:DNA binding"/>
    <property type="evidence" value="ECO:0007669"/>
    <property type="project" value="UniProtKB-KW"/>
</dbReference>
<dbReference type="InterPro" id="IPR027417">
    <property type="entry name" value="P-loop_NTPase"/>
</dbReference>
<dbReference type="Pfam" id="PF00270">
    <property type="entry name" value="DEAD"/>
    <property type="match status" value="1"/>
</dbReference>
<dbReference type="PROSITE" id="PS51194">
    <property type="entry name" value="HELICASE_CTER"/>
    <property type="match status" value="1"/>
</dbReference>
<dbReference type="InterPro" id="IPR002464">
    <property type="entry name" value="DNA/RNA_helicase_DEAH_CS"/>
</dbReference>
<dbReference type="RefSeq" id="WP_066543614.1">
    <property type="nucleotide sequence ID" value="NZ_MASJ01000003.1"/>
</dbReference>
<dbReference type="AlphaFoldDB" id="A0A1C0YKV4"/>
<dbReference type="Proteomes" id="UP000093199">
    <property type="component" value="Unassembled WGS sequence"/>
</dbReference>
<dbReference type="GO" id="GO:0006281">
    <property type="term" value="P:DNA repair"/>
    <property type="evidence" value="ECO:0007669"/>
    <property type="project" value="TreeGrafter"/>
</dbReference>
<dbReference type="Pfam" id="PF16124">
    <property type="entry name" value="RecQ_Zn_bind"/>
    <property type="match status" value="1"/>
</dbReference>
<dbReference type="InterPro" id="IPR032284">
    <property type="entry name" value="RecQ_Zn-bd"/>
</dbReference>
<evidence type="ECO:0000256" key="4">
    <source>
        <dbReference type="ARBA" id="ARBA00022840"/>
    </source>
</evidence>
<dbReference type="SUPFAM" id="SSF52540">
    <property type="entry name" value="P-loop containing nucleoside triphosphate hydrolases"/>
    <property type="match status" value="1"/>
</dbReference>